<comment type="similarity">
    <text evidence="2">Belongs to the UMP kinase family.</text>
</comment>
<organism evidence="12 13">
    <name type="scientific">Thermogladius calderae (strain DSM 22663 / VKM B-2946 / 1633)</name>
    <dbReference type="NCBI Taxonomy" id="1184251"/>
    <lineage>
        <taxon>Archaea</taxon>
        <taxon>Thermoproteota</taxon>
        <taxon>Thermoprotei</taxon>
        <taxon>Desulfurococcales</taxon>
        <taxon>Desulfurococcaceae</taxon>
        <taxon>Thermogladius</taxon>
    </lineage>
</organism>
<dbReference type="HOGENOM" id="CLU_079546_0_0_2"/>
<evidence type="ECO:0000313" key="13">
    <source>
        <dbReference type="Proteomes" id="UP000005270"/>
    </source>
</evidence>
<dbReference type="Proteomes" id="UP000005270">
    <property type="component" value="Chromosome"/>
</dbReference>
<accession>I3TDT4</accession>
<evidence type="ECO:0000313" key="12">
    <source>
        <dbReference type="EMBL" id="AFK50922.1"/>
    </source>
</evidence>
<evidence type="ECO:0000259" key="11">
    <source>
        <dbReference type="Pfam" id="PF00696"/>
    </source>
</evidence>
<dbReference type="AlphaFoldDB" id="I3TDT4"/>
<dbReference type="GO" id="GO:0033862">
    <property type="term" value="F:UMP kinase activity"/>
    <property type="evidence" value="ECO:0007669"/>
    <property type="project" value="UniProtKB-EC"/>
</dbReference>
<dbReference type="PANTHER" id="PTHR42833">
    <property type="entry name" value="URIDYLATE KINASE"/>
    <property type="match status" value="1"/>
</dbReference>
<dbReference type="GO" id="GO:0005524">
    <property type="term" value="F:ATP binding"/>
    <property type="evidence" value="ECO:0007669"/>
    <property type="project" value="UniProtKB-KW"/>
</dbReference>
<dbReference type="PANTHER" id="PTHR42833:SF4">
    <property type="entry name" value="URIDYLATE KINASE PUMPKIN, CHLOROPLASTIC"/>
    <property type="match status" value="1"/>
</dbReference>
<feature type="domain" description="Aspartate/glutamate/uridylate kinase" evidence="11">
    <location>
        <begin position="3"/>
        <end position="200"/>
    </location>
</feature>
<dbReference type="Pfam" id="PF00696">
    <property type="entry name" value="AA_kinase"/>
    <property type="match status" value="1"/>
</dbReference>
<dbReference type="InterPro" id="IPR011818">
    <property type="entry name" value="Uridylate_kinase_arch/spir"/>
</dbReference>
<dbReference type="OrthoDB" id="372251at2157"/>
<dbReference type="EC" id="2.7.4.22" evidence="3"/>
<evidence type="ECO:0000256" key="6">
    <source>
        <dbReference type="ARBA" id="ARBA00022741"/>
    </source>
</evidence>
<dbReference type="GeneID" id="13012795"/>
<evidence type="ECO:0000256" key="1">
    <source>
        <dbReference type="ARBA" id="ARBA00004791"/>
    </source>
</evidence>
<proteinExistence type="inferred from homology"/>
<keyword evidence="8" id="KW-0067">ATP-binding</keyword>
<keyword evidence="13" id="KW-1185">Reference proteome</keyword>
<dbReference type="InParanoid" id="I3TDT4"/>
<gene>
    <name evidence="12" type="ordered locus">TCELL_0497</name>
</gene>
<keyword evidence="9" id="KW-0665">Pyrimidine biosynthesis</keyword>
<dbReference type="SUPFAM" id="SSF53633">
    <property type="entry name" value="Carbamate kinase-like"/>
    <property type="match status" value="1"/>
</dbReference>
<dbReference type="FunCoup" id="I3TDT4">
    <property type="interactions" value="62"/>
</dbReference>
<dbReference type="InterPro" id="IPR036393">
    <property type="entry name" value="AceGlu_kinase-like_sf"/>
</dbReference>
<sequence length="223" mass="24101">MDTVVVKVTGKIFDDQEALRRFVDVVRELARERRVVVVAGGGRVAREAIEKAKSLGVSSNYWLDEIGIEASRLNALILVASLQPFSYPGVPRTLGEVMHGLAYSRVVVLGGLVPGQSTAAVLLEVAEAVGAREVYDLSATDYVYDKDPRTSPDARPLKVVQASKLAEWLKAGQVPGDYALLDLRALDIAARSRITIKIASYKNPGNLIEMMRGGNPGSTIIPE</sequence>
<dbReference type="GO" id="GO:0006225">
    <property type="term" value="P:UDP biosynthetic process"/>
    <property type="evidence" value="ECO:0007669"/>
    <property type="project" value="TreeGrafter"/>
</dbReference>
<dbReference type="Gene3D" id="3.40.1160.10">
    <property type="entry name" value="Acetylglutamate kinase-like"/>
    <property type="match status" value="1"/>
</dbReference>
<evidence type="ECO:0000256" key="4">
    <source>
        <dbReference type="ARBA" id="ARBA00022490"/>
    </source>
</evidence>
<protein>
    <recommendedName>
        <fullName evidence="3">UMP kinase</fullName>
        <ecNumber evidence="3">2.7.4.22</ecNumber>
    </recommendedName>
    <alternativeName>
        <fullName evidence="10">Uridine monophosphate kinase</fullName>
    </alternativeName>
</protein>
<dbReference type="EMBL" id="CP003531">
    <property type="protein sequence ID" value="AFK50922.1"/>
    <property type="molecule type" value="Genomic_DNA"/>
</dbReference>
<dbReference type="eggNOG" id="arCOG00858">
    <property type="taxonomic scope" value="Archaea"/>
</dbReference>
<evidence type="ECO:0000256" key="3">
    <source>
        <dbReference type="ARBA" id="ARBA00012899"/>
    </source>
</evidence>
<keyword evidence="5" id="KW-0808">Transferase</keyword>
<reference evidence="12 13" key="1">
    <citation type="journal article" date="2012" name="J. Bacteriol.">
        <title>Complete genome sequence of the hyperthermophilic cellulolytic Crenarchaeon 'Thermogladius cellulolyticus' 1633.</title>
        <authorList>
            <person name="Mardanov A.V."/>
            <person name="Kochetkova T.V."/>
            <person name="Beletsky A.V."/>
            <person name="Bonch-Osmolovskaya E.A."/>
            <person name="Ravin N.V."/>
            <person name="Skryabin K.G."/>
        </authorList>
    </citation>
    <scope>NUCLEOTIDE SEQUENCE [LARGE SCALE GENOMIC DNA]</scope>
    <source>
        <strain evidence="13">DSM 22663 / VKM B-2946 / 1633</strain>
    </source>
</reference>
<evidence type="ECO:0000256" key="8">
    <source>
        <dbReference type="ARBA" id="ARBA00022840"/>
    </source>
</evidence>
<evidence type="ECO:0000256" key="9">
    <source>
        <dbReference type="ARBA" id="ARBA00022975"/>
    </source>
</evidence>
<dbReference type="RefSeq" id="WP_014737172.1">
    <property type="nucleotide sequence ID" value="NC_017954.1"/>
</dbReference>
<keyword evidence="4" id="KW-0963">Cytoplasm</keyword>
<comment type="pathway">
    <text evidence="1">Pyrimidine metabolism; CTP biosynthesis via de novo pathway; UDP from UMP (UMPK route): step 1/1.</text>
</comment>
<dbReference type="STRING" id="1184251.TCELL_0497"/>
<dbReference type="InterPro" id="IPR001048">
    <property type="entry name" value="Asp/Glu/Uridylate_kinase"/>
</dbReference>
<keyword evidence="6" id="KW-0547">Nucleotide-binding</keyword>
<evidence type="ECO:0000256" key="5">
    <source>
        <dbReference type="ARBA" id="ARBA00022679"/>
    </source>
</evidence>
<evidence type="ECO:0000256" key="2">
    <source>
        <dbReference type="ARBA" id="ARBA00007614"/>
    </source>
</evidence>
<evidence type="ECO:0000256" key="10">
    <source>
        <dbReference type="ARBA" id="ARBA00032092"/>
    </source>
</evidence>
<name>I3TDT4_THEC1</name>
<evidence type="ECO:0000256" key="7">
    <source>
        <dbReference type="ARBA" id="ARBA00022777"/>
    </source>
</evidence>
<dbReference type="NCBIfam" id="TIGR02076">
    <property type="entry name" value="pyrH_arch"/>
    <property type="match status" value="1"/>
</dbReference>
<keyword evidence="7 12" id="KW-0418">Kinase</keyword>
<dbReference type="KEGG" id="thg:TCELL_0497"/>